<dbReference type="AlphaFoldDB" id="A0A432X1C9"/>
<feature type="domain" description="Nucleotidyl transferase" evidence="3">
    <location>
        <begin position="3"/>
        <end position="117"/>
    </location>
</feature>
<dbReference type="Gene3D" id="3.90.550.10">
    <property type="entry name" value="Spore Coat Polysaccharide Biosynthesis Protein SpsA, Chain A"/>
    <property type="match status" value="1"/>
</dbReference>
<dbReference type="Proteomes" id="UP000286976">
    <property type="component" value="Unassembled WGS sequence"/>
</dbReference>
<comment type="caution">
    <text evidence="4">The sequence shown here is derived from an EMBL/GenBank/DDBJ whole genome shotgun (WGS) entry which is preliminary data.</text>
</comment>
<dbReference type="InterPro" id="IPR005835">
    <property type="entry name" value="NTP_transferase_dom"/>
</dbReference>
<name>A0A432X1C9_9GAMM</name>
<dbReference type="EMBL" id="PIPQ01000004">
    <property type="protein sequence ID" value="RUO40068.1"/>
    <property type="molecule type" value="Genomic_DNA"/>
</dbReference>
<keyword evidence="5" id="KW-1185">Reference proteome</keyword>
<dbReference type="PANTHER" id="PTHR43584">
    <property type="entry name" value="NUCLEOTIDYL TRANSFERASE"/>
    <property type="match status" value="1"/>
</dbReference>
<dbReference type="InterPro" id="IPR054790">
    <property type="entry name" value="MurU"/>
</dbReference>
<evidence type="ECO:0000313" key="4">
    <source>
        <dbReference type="EMBL" id="RUO40068.1"/>
    </source>
</evidence>
<keyword evidence="1 4" id="KW-0808">Transferase</keyword>
<evidence type="ECO:0000259" key="3">
    <source>
        <dbReference type="Pfam" id="PF00483"/>
    </source>
</evidence>
<dbReference type="CDD" id="cd06422">
    <property type="entry name" value="NTP_transferase_like_1"/>
    <property type="match status" value="1"/>
</dbReference>
<proteinExistence type="predicted"/>
<evidence type="ECO:0000256" key="2">
    <source>
        <dbReference type="ARBA" id="ARBA00022695"/>
    </source>
</evidence>
<accession>A0A432X1C9</accession>
<organism evidence="4 5">
    <name type="scientific">Aliidiomarina taiwanensis</name>
    <dbReference type="NCBI Taxonomy" id="946228"/>
    <lineage>
        <taxon>Bacteria</taxon>
        <taxon>Pseudomonadati</taxon>
        <taxon>Pseudomonadota</taxon>
        <taxon>Gammaproteobacteria</taxon>
        <taxon>Alteromonadales</taxon>
        <taxon>Idiomarinaceae</taxon>
        <taxon>Aliidiomarina</taxon>
    </lineage>
</organism>
<reference evidence="4 5" key="1">
    <citation type="journal article" date="2011" name="Front. Microbiol.">
        <title>Genomic signatures of strain selection and enhancement in Bacillus atrophaeus var. globigii, a historical biowarfare simulant.</title>
        <authorList>
            <person name="Gibbons H.S."/>
            <person name="Broomall S.M."/>
            <person name="McNew L.A."/>
            <person name="Daligault H."/>
            <person name="Chapman C."/>
            <person name="Bruce D."/>
            <person name="Karavis M."/>
            <person name="Krepps M."/>
            <person name="McGregor P.A."/>
            <person name="Hong C."/>
            <person name="Park K.H."/>
            <person name="Akmal A."/>
            <person name="Feldman A."/>
            <person name="Lin J.S."/>
            <person name="Chang W.E."/>
            <person name="Higgs B.W."/>
            <person name="Demirev P."/>
            <person name="Lindquist J."/>
            <person name="Liem A."/>
            <person name="Fochler E."/>
            <person name="Read T.D."/>
            <person name="Tapia R."/>
            <person name="Johnson S."/>
            <person name="Bishop-Lilly K.A."/>
            <person name="Detter C."/>
            <person name="Han C."/>
            <person name="Sozhamannan S."/>
            <person name="Rosenzweig C.N."/>
            <person name="Skowronski E.W."/>
        </authorList>
    </citation>
    <scope>NUCLEOTIDE SEQUENCE [LARGE SCALE GENOMIC DNA]</scope>
    <source>
        <strain evidence="4 5">AIT1</strain>
    </source>
</reference>
<dbReference type="SUPFAM" id="SSF53448">
    <property type="entry name" value="Nucleotide-diphospho-sugar transferases"/>
    <property type="match status" value="1"/>
</dbReference>
<gene>
    <name evidence="4" type="ORF">CWE15_07935</name>
</gene>
<protein>
    <submittedName>
        <fullName evidence="4">Mannose-1-phosphate guanylyltransferase</fullName>
    </submittedName>
</protein>
<dbReference type="PANTHER" id="PTHR43584:SF8">
    <property type="entry name" value="N-ACETYLMURAMATE ALPHA-1-PHOSPHATE URIDYLYLTRANSFERASE"/>
    <property type="match status" value="1"/>
</dbReference>
<dbReference type="OrthoDB" id="9788272at2"/>
<dbReference type="GO" id="GO:0016779">
    <property type="term" value="F:nucleotidyltransferase activity"/>
    <property type="evidence" value="ECO:0007669"/>
    <property type="project" value="UniProtKB-KW"/>
</dbReference>
<sequence length="223" mass="23727">MRAMILAAGRGERMRPLTDTCPKPLLPVAGKPLLMWHLEKLARMGVSEVVINTAWLGDALVDAVGDGANWGLHVHWSHEPPGGLETAGGIVQALPLLGDQPFMVVNGDIWTDFDFSVLPRSLEGALGHVVLVNNPLHNPQGDFALSAEGRVKLEGQKLTFSGVSVLSPALFKGVSAGRKGLRPLLQQAIAQGRLTGRHYCGAWTDVGTPERLETLEKALAGAG</sequence>
<dbReference type="InterPro" id="IPR029044">
    <property type="entry name" value="Nucleotide-diphossugar_trans"/>
</dbReference>
<dbReference type="Pfam" id="PF00483">
    <property type="entry name" value="NTP_transferase"/>
    <property type="match status" value="1"/>
</dbReference>
<dbReference type="InterPro" id="IPR050065">
    <property type="entry name" value="GlmU-like"/>
</dbReference>
<dbReference type="NCBIfam" id="NF045761">
    <property type="entry name" value="NAMPUrTaseMurU"/>
    <property type="match status" value="1"/>
</dbReference>
<keyword evidence="2 4" id="KW-0548">Nucleotidyltransferase</keyword>
<evidence type="ECO:0000313" key="5">
    <source>
        <dbReference type="Proteomes" id="UP000286976"/>
    </source>
</evidence>
<evidence type="ECO:0000256" key="1">
    <source>
        <dbReference type="ARBA" id="ARBA00022679"/>
    </source>
</evidence>